<dbReference type="GO" id="GO:0006405">
    <property type="term" value="P:RNA export from nucleus"/>
    <property type="evidence" value="ECO:0007669"/>
    <property type="project" value="TreeGrafter"/>
</dbReference>
<dbReference type="EMBL" id="JAABOA010000127">
    <property type="protein sequence ID" value="KAF9585752.1"/>
    <property type="molecule type" value="Genomic_DNA"/>
</dbReference>
<feature type="compositionally biased region" description="Basic and acidic residues" evidence="8">
    <location>
        <begin position="1780"/>
        <end position="1789"/>
    </location>
</feature>
<feature type="compositionally biased region" description="Low complexity" evidence="8">
    <location>
        <begin position="1811"/>
        <end position="1823"/>
    </location>
</feature>
<evidence type="ECO:0000256" key="2">
    <source>
        <dbReference type="ARBA" id="ARBA00022448"/>
    </source>
</evidence>
<dbReference type="GO" id="GO:0006606">
    <property type="term" value="P:protein import into nucleus"/>
    <property type="evidence" value="ECO:0007669"/>
    <property type="project" value="TreeGrafter"/>
</dbReference>
<feature type="compositionally biased region" description="Low complexity" evidence="8">
    <location>
        <begin position="1846"/>
        <end position="1897"/>
    </location>
</feature>
<evidence type="ECO:0000256" key="7">
    <source>
        <dbReference type="ARBA" id="ARBA00023242"/>
    </source>
</evidence>
<keyword evidence="11" id="KW-1185">Reference proteome</keyword>
<organism evidence="10 11">
    <name type="scientific">Lunasporangiospora selenospora</name>
    <dbReference type="NCBI Taxonomy" id="979761"/>
    <lineage>
        <taxon>Eukaryota</taxon>
        <taxon>Fungi</taxon>
        <taxon>Fungi incertae sedis</taxon>
        <taxon>Mucoromycota</taxon>
        <taxon>Mortierellomycotina</taxon>
        <taxon>Mortierellomycetes</taxon>
        <taxon>Mortierellales</taxon>
        <taxon>Mortierellaceae</taxon>
        <taxon>Lunasporangiospora</taxon>
    </lineage>
</organism>
<dbReference type="GO" id="GO:0051028">
    <property type="term" value="P:mRNA transport"/>
    <property type="evidence" value="ECO:0007669"/>
    <property type="project" value="UniProtKB-KW"/>
</dbReference>
<feature type="region of interest" description="Disordered" evidence="8">
    <location>
        <begin position="1774"/>
        <end position="1823"/>
    </location>
</feature>
<evidence type="ECO:0000256" key="8">
    <source>
        <dbReference type="SAM" id="MobiDB-lite"/>
    </source>
</evidence>
<evidence type="ECO:0000256" key="5">
    <source>
        <dbReference type="ARBA" id="ARBA00023010"/>
    </source>
</evidence>
<keyword evidence="3" id="KW-0509">mRNA transport</keyword>
<evidence type="ECO:0000256" key="3">
    <source>
        <dbReference type="ARBA" id="ARBA00022816"/>
    </source>
</evidence>
<dbReference type="Gene3D" id="1.25.10.70">
    <property type="match status" value="1"/>
</dbReference>
<keyword evidence="6" id="KW-0906">Nuclear pore complex</keyword>
<sequence length="2015" mass="223317">MDNFRSKSKTRIGRSFTSLSRAFDVQDEEARRESEVLKAHIEEKLGDLMLGLDAFKQPAATSRNNMATATTSNGVKYTTAQINLAKRLSDAVKLDELQALLIVEELTAEMGEIPETITDQLVGYAIAAYWDERLSLLRFLGKIVKLDKECEPDSAYSTASVSRIRSQSVATVQKLLSQWIALTLEGAPEYFNAQSSKLDLWIYQSLTEQRALLEAMILIAYAGIDNKATLPSVVLTALLDSKFGSRQQYKARFKLQAVDQWDTVRQLCVLLSVASLDLEIFYMASVDDTYINNHIFQSEAQVIKTNTILETAESQQELGPFIMAWSSILFAGTESSLLPKDMDELGRLYRAKAVEGLHVFTAIHELFSNELFSVDLSNGSIYKRIFFGFMEAVLLFTPANKFKDFDGLATCYADIIVREPHLCEIVWREESLFGHGARQVLEAARSRFPVLFEPFMKLMISLASGGISSAGNAVQYFHHLPTLAHFIPLSSPSVEDNVDAITGNRIIKSVHDVPLGILPSRPFMTIPQGLEGRLVSGENAVQIIRWDYQSSGWKLCSTMINAFLQINPEDHPEDICVEAAHIKAILSFLQPLLQYYEIPPELLSFFSQDLGTPLIPMLFALLDHCAKLQKPHLDVIASTLGCLTSLCSALVPDVWVFLIRSAFIPSVVTTTVQFPGSNRIQTSGLISNILTRSELIQGEYSVTIAFLDLIHVMIVKAQEQELWVQDEIRCLQARILYPCLAYIQNEVFANYHSWHYKNIRDQFSIGSKVLTIFNRALGDLPLLSQSGDASDPVSLTSIQDCLIRDFLYDGGKRLALPLVSAIGTAPDLSTYFCNYQRDLELDGISNVASQGLEFVKTLLRHRKIVGGEPSFLEVYLVERTVGRANASLIHVLASYNDSFCGTIAAQTSTEVLSLLCSLTFEWKSRPSFVGYLGTTEEADRLISTFINKVADDSQPITYRIAIWSLITITLTTQPGLATLFLSNKRVDSATGLLKPEFKEISKNSIVSKALDILHKNESILETEPEILPHALHFLDVLWQNSKDHVFMIKILQNDVAFWKDLQHILSRPEANVDQEWARRDAAPSSYDLDKLSQNEGVATISADQRSRGHALRIFALATYYHNMSKGNTSKDVESLPEGIKEFVQSAIDKDLFLEWNAVIPRIHYQIQTQHLLRDICLQRDKPFDYQKLAVKRWDNIYDTDILPGDSFMLDLLVARYKLFWRTGLKEREIFGTILYVNRDSSIVHSELFRLSAWRFFVEILTSSLGVSIWTGVKRSSASGSDAYYSFVNCLLEHIERETQGSLLLQAARQDCCQILQSVIENVSSVKRADKKNLAARFPEIVSKLQRVIQGSDMNLFESIQRPEDQSSAHRPLLLTVLFCYRALHDKEVLSSIDPASMEGLQKSAILLLPLIASCFAMAVESHLAERQDHSENIVLLLALLEELCHPLWSPHPSLWTPILRNLEVFRLTLQLCARSVSTGDYDHRPSFLEGGLNFLLALANVPEAGAYLCDAGVMSMLTHNGLTQALQRGEISHMDDQHGDRGNWHQTWCMILAVVTGLLRSMASSDAFLQMLIGFIQLYGDQFSKGLDSSTDRPLTSAKLEEMERITMLFYELSKHEARLEALGGGELLKAFIDRSLFILQHTTYLFTHPNMLASLIMPITRAEQKNPEAGGQRSGSGVDSVVAAPSAALSTLIESKLATVARNILATMLVWTDPAVILTRSNIEWPVRKAIISPTSNTPVYEPASIGTLFDLVGYATTSLKEWEARLEGKAGGAAGLNKDTKEEKASSKDANSSGKMVPQRGLGSGIGRANGSSGSGASSSSISRLSSKLECFGRFGDSSSTTMTVASKGTAGSSSAGNTSPPGSSSSSVSSTSKSSSSAASSSTASSSTSMASKANTNEPAFATLSTTTGSSIRMISLLEDALVVIATQLGLYMYHPQLDASVRREIQDLSLDLISTLSSSQRILQRFENVVPTQAQVRKDGLGDEALTQIRGLRDRVIPVLKYFAETKFNLQ</sequence>
<keyword evidence="4" id="KW-0653">Protein transport</keyword>
<evidence type="ECO:0000259" key="9">
    <source>
        <dbReference type="Pfam" id="PF21093"/>
    </source>
</evidence>
<name>A0A9P6G294_9FUNG</name>
<dbReference type="InterPro" id="IPR048883">
    <property type="entry name" value="Nup188_N-subdom_III"/>
</dbReference>
<dbReference type="Pfam" id="PF21093">
    <property type="entry name" value="Nup188_N-subdom_III"/>
    <property type="match status" value="1"/>
</dbReference>
<reference evidence="10" key="1">
    <citation type="journal article" date="2020" name="Fungal Divers.">
        <title>Resolving the Mortierellaceae phylogeny through synthesis of multi-gene phylogenetics and phylogenomics.</title>
        <authorList>
            <person name="Vandepol N."/>
            <person name="Liber J."/>
            <person name="Desiro A."/>
            <person name="Na H."/>
            <person name="Kennedy M."/>
            <person name="Barry K."/>
            <person name="Grigoriev I.V."/>
            <person name="Miller A.N."/>
            <person name="O'Donnell K."/>
            <person name="Stajich J.E."/>
            <person name="Bonito G."/>
        </authorList>
    </citation>
    <scope>NUCLEOTIDE SEQUENCE</scope>
    <source>
        <strain evidence="10">KOD1015</strain>
    </source>
</reference>
<dbReference type="InterPro" id="IPR044840">
    <property type="entry name" value="Nup188"/>
</dbReference>
<gene>
    <name evidence="10" type="ORF">BGW38_000910</name>
</gene>
<comment type="subcellular location">
    <subcellularLocation>
        <location evidence="1">Nucleus</location>
        <location evidence="1">Nuclear pore complex</location>
    </subcellularLocation>
</comment>
<comment type="caution">
    <text evidence="10">The sequence shown here is derived from an EMBL/GenBank/DDBJ whole genome shotgun (WGS) entry which is preliminary data.</text>
</comment>
<dbReference type="PANTHER" id="PTHR31431:SF1">
    <property type="entry name" value="NUCLEOPORIN NUP188"/>
    <property type="match status" value="1"/>
</dbReference>
<feature type="region of interest" description="Disordered" evidence="8">
    <location>
        <begin position="1845"/>
        <end position="1897"/>
    </location>
</feature>
<dbReference type="OrthoDB" id="102511at2759"/>
<keyword evidence="2" id="KW-0813">Transport</keyword>
<keyword evidence="7" id="KW-0539">Nucleus</keyword>
<feature type="domain" description="Nucleoporin Nup188 N-terminal subdomain III" evidence="9">
    <location>
        <begin position="544"/>
        <end position="982"/>
    </location>
</feature>
<dbReference type="PANTHER" id="PTHR31431">
    <property type="entry name" value="NUCLEOPORIN NUP188 HOMOLOG"/>
    <property type="match status" value="1"/>
</dbReference>
<evidence type="ECO:0000256" key="4">
    <source>
        <dbReference type="ARBA" id="ARBA00022927"/>
    </source>
</evidence>
<evidence type="ECO:0000256" key="6">
    <source>
        <dbReference type="ARBA" id="ARBA00023132"/>
    </source>
</evidence>
<proteinExistence type="predicted"/>
<evidence type="ECO:0000313" key="10">
    <source>
        <dbReference type="EMBL" id="KAF9585752.1"/>
    </source>
</evidence>
<accession>A0A9P6G294</accession>
<dbReference type="GO" id="GO:0044611">
    <property type="term" value="C:nuclear pore inner ring"/>
    <property type="evidence" value="ECO:0007669"/>
    <property type="project" value="TreeGrafter"/>
</dbReference>
<dbReference type="GO" id="GO:0017056">
    <property type="term" value="F:structural constituent of nuclear pore"/>
    <property type="evidence" value="ECO:0007669"/>
    <property type="project" value="InterPro"/>
</dbReference>
<evidence type="ECO:0000256" key="1">
    <source>
        <dbReference type="ARBA" id="ARBA00004567"/>
    </source>
</evidence>
<keyword evidence="5" id="KW-0811">Translocation</keyword>
<dbReference type="Proteomes" id="UP000780801">
    <property type="component" value="Unassembled WGS sequence"/>
</dbReference>
<evidence type="ECO:0000313" key="11">
    <source>
        <dbReference type="Proteomes" id="UP000780801"/>
    </source>
</evidence>
<protein>
    <recommendedName>
        <fullName evidence="9">Nucleoporin Nup188 N-terminal subdomain III domain-containing protein</fullName>
    </recommendedName>
</protein>